<organism evidence="2 3">
    <name type="scientific">Candidatus Woesebacteria bacterium GW2011_GWF1_46_13</name>
    <dbReference type="NCBI Taxonomy" id="1618602"/>
    <lineage>
        <taxon>Bacteria</taxon>
        <taxon>Candidatus Woeseibacteriota</taxon>
    </lineage>
</organism>
<dbReference type="GO" id="GO:0005975">
    <property type="term" value="P:carbohydrate metabolic process"/>
    <property type="evidence" value="ECO:0007669"/>
    <property type="project" value="InterPro"/>
</dbReference>
<dbReference type="InterPro" id="IPR004547">
    <property type="entry name" value="Glucosamine6P_isomerase"/>
</dbReference>
<proteinExistence type="predicted"/>
<evidence type="ECO:0000259" key="1">
    <source>
        <dbReference type="Pfam" id="PF01182"/>
    </source>
</evidence>
<dbReference type="Gene3D" id="3.40.50.1360">
    <property type="match status" value="1"/>
</dbReference>
<dbReference type="PANTHER" id="PTHR42892">
    <property type="entry name" value="GLUCOSAMINE-6-PHOSPHATE DEAMINASE-LIKE PROTEIN BT_0258-RELATED"/>
    <property type="match status" value="1"/>
</dbReference>
<dbReference type="AlphaFoldDB" id="A0A0G1NQV6"/>
<dbReference type="GO" id="GO:0006044">
    <property type="term" value="P:N-acetylglucosamine metabolic process"/>
    <property type="evidence" value="ECO:0007669"/>
    <property type="project" value="InterPro"/>
</dbReference>
<dbReference type="CDD" id="cd01399">
    <property type="entry name" value="GlcN6P_deaminase"/>
    <property type="match status" value="1"/>
</dbReference>
<evidence type="ECO:0000313" key="2">
    <source>
        <dbReference type="EMBL" id="KKU23044.1"/>
    </source>
</evidence>
<dbReference type="EMBL" id="LCLV01000017">
    <property type="protein sequence ID" value="KKU23044.1"/>
    <property type="molecule type" value="Genomic_DNA"/>
</dbReference>
<gene>
    <name evidence="2" type="ORF">UX34_C0017G0007</name>
</gene>
<dbReference type="InterPro" id="IPR052960">
    <property type="entry name" value="GlcN6P_deaminase-like"/>
</dbReference>
<protein>
    <submittedName>
        <fullName evidence="2">Glucosamine-6-phosphate deaminase</fullName>
    </submittedName>
</protein>
<dbReference type="InterPro" id="IPR037171">
    <property type="entry name" value="NagB/RpiA_transferase-like"/>
</dbReference>
<comment type="caution">
    <text evidence="2">The sequence shown here is derived from an EMBL/GenBank/DDBJ whole genome shotgun (WGS) entry which is preliminary data.</text>
</comment>
<dbReference type="PANTHER" id="PTHR42892:SF1">
    <property type="entry name" value="GLUCOSAMINE-6-PHOSPHATE ISOMERASE"/>
    <property type="match status" value="1"/>
</dbReference>
<dbReference type="GO" id="GO:0004342">
    <property type="term" value="F:glucosamine-6-phosphate deaminase activity"/>
    <property type="evidence" value="ECO:0007669"/>
    <property type="project" value="InterPro"/>
</dbReference>
<dbReference type="Proteomes" id="UP000034643">
    <property type="component" value="Unassembled WGS sequence"/>
</dbReference>
<dbReference type="SUPFAM" id="SSF100950">
    <property type="entry name" value="NagB/RpiA/CoA transferase-like"/>
    <property type="match status" value="1"/>
</dbReference>
<reference evidence="2 3" key="1">
    <citation type="journal article" date="2015" name="Nature">
        <title>rRNA introns, odd ribosomes, and small enigmatic genomes across a large radiation of phyla.</title>
        <authorList>
            <person name="Brown C.T."/>
            <person name="Hug L.A."/>
            <person name="Thomas B.C."/>
            <person name="Sharon I."/>
            <person name="Castelle C.J."/>
            <person name="Singh A."/>
            <person name="Wilkins M.J."/>
            <person name="Williams K.H."/>
            <person name="Banfield J.F."/>
        </authorList>
    </citation>
    <scope>NUCLEOTIDE SEQUENCE [LARGE SCALE GENOMIC DNA]</scope>
</reference>
<sequence>MTQDVYFLAMGHEQAMKAAPHQEIKHPEISEIRVYPTSEEAAKEAASEILKLVQANPHARITFATGNTMIELYEALAKEVKEGKADFSRTTAFHLDEYYPCAANDEHSFVKYLRERVWGPLGIGKFHEINGLAQDPEAETKHYDKLLSAQPVNLAIIGTGPWSDETNSGCHIAFNESGTPFDSRTHVSQLDPLTVMRDRKERGQDTPERSLTQGIANILEAEKIILLAFGEKKGVSLHQALFGEIGTARPASALRLVGNKVTLFIDQAAASQLSPSKALVL</sequence>
<dbReference type="InterPro" id="IPR006148">
    <property type="entry name" value="Glc/Gal-6P_isomerase"/>
</dbReference>
<evidence type="ECO:0000313" key="3">
    <source>
        <dbReference type="Proteomes" id="UP000034643"/>
    </source>
</evidence>
<dbReference type="Pfam" id="PF01182">
    <property type="entry name" value="Glucosamine_iso"/>
    <property type="match status" value="1"/>
</dbReference>
<name>A0A0G1NQV6_9BACT</name>
<accession>A0A0G1NQV6</accession>
<feature type="domain" description="Glucosamine/galactosamine-6-phosphate isomerase" evidence="1">
    <location>
        <begin position="39"/>
        <end position="255"/>
    </location>
</feature>